<keyword evidence="4" id="KW-0479">Metal-binding</keyword>
<dbReference type="SUPFAM" id="SSF88723">
    <property type="entry name" value="PIN domain-like"/>
    <property type="match status" value="1"/>
</dbReference>
<dbReference type="InterPro" id="IPR029060">
    <property type="entry name" value="PIN-like_dom_sf"/>
</dbReference>
<name>A0ABT9CQK0_9PSED</name>
<feature type="domain" description="PIN" evidence="8">
    <location>
        <begin position="2"/>
        <end position="118"/>
    </location>
</feature>
<evidence type="ECO:0000256" key="5">
    <source>
        <dbReference type="ARBA" id="ARBA00022801"/>
    </source>
</evidence>
<evidence type="ECO:0000256" key="1">
    <source>
        <dbReference type="ARBA" id="ARBA00001946"/>
    </source>
</evidence>
<evidence type="ECO:0000313" key="10">
    <source>
        <dbReference type="Proteomes" id="UP001223016"/>
    </source>
</evidence>
<dbReference type="RefSeq" id="WP_260410029.1">
    <property type="nucleotide sequence ID" value="NZ_JAUQOO010000009.1"/>
</dbReference>
<sequence length="128" mass="13873">MDTNTVSQLLRGHPNVINRVQQVPMSAVCISAITEAELKYGLARRPQALKLKGLVTEFLKRVDVLPWDSDVAETYGRIRAEAESNGKTPGTLDLLIAAHGVSVGAVVVTSDKAFSYVPDIVVEDWLIG</sequence>
<dbReference type="Gene3D" id="3.40.50.1010">
    <property type="entry name" value="5'-nuclease"/>
    <property type="match status" value="1"/>
</dbReference>
<dbReference type="Proteomes" id="UP001223016">
    <property type="component" value="Unassembled WGS sequence"/>
</dbReference>
<reference evidence="9 10" key="1">
    <citation type="submission" date="2023-07" db="EMBL/GenBank/DDBJ databases">
        <title>Identification of four novel Pseudomonas species associated with bacterial leaf spot of cucurbits.</title>
        <authorList>
            <person name="Fullem K.R."/>
        </authorList>
    </citation>
    <scope>NUCLEOTIDE SEQUENCE [LARGE SCALE GENOMIC DNA]</scope>
    <source>
        <strain evidence="9 10">KFB 138</strain>
    </source>
</reference>
<comment type="cofactor">
    <cofactor evidence="1">
        <name>Mg(2+)</name>
        <dbReference type="ChEBI" id="CHEBI:18420"/>
    </cofactor>
</comment>
<dbReference type="EMBL" id="JAUQOO010000009">
    <property type="protein sequence ID" value="MDO7927761.1"/>
    <property type="molecule type" value="Genomic_DNA"/>
</dbReference>
<evidence type="ECO:0000259" key="8">
    <source>
        <dbReference type="Pfam" id="PF01850"/>
    </source>
</evidence>
<organism evidence="9 10">
    <name type="scientific">Pseudomonas serbiensis</name>
    <dbReference type="NCBI Taxonomy" id="3064350"/>
    <lineage>
        <taxon>Bacteria</taxon>
        <taxon>Pseudomonadati</taxon>
        <taxon>Pseudomonadota</taxon>
        <taxon>Gammaproteobacteria</taxon>
        <taxon>Pseudomonadales</taxon>
        <taxon>Pseudomonadaceae</taxon>
        <taxon>Pseudomonas</taxon>
    </lineage>
</organism>
<evidence type="ECO:0000256" key="6">
    <source>
        <dbReference type="ARBA" id="ARBA00022842"/>
    </source>
</evidence>
<comment type="similarity">
    <text evidence="7">Belongs to the PINc/VapC protein family.</text>
</comment>
<evidence type="ECO:0000256" key="2">
    <source>
        <dbReference type="ARBA" id="ARBA00022649"/>
    </source>
</evidence>
<dbReference type="CDD" id="cd18740">
    <property type="entry name" value="PIN_VapC4-5_FitB-like"/>
    <property type="match status" value="1"/>
</dbReference>
<dbReference type="PANTHER" id="PTHR33653">
    <property type="entry name" value="RIBONUCLEASE VAPC2"/>
    <property type="match status" value="1"/>
</dbReference>
<gene>
    <name evidence="9" type="ORF">Q6A51_13275</name>
</gene>
<evidence type="ECO:0000256" key="4">
    <source>
        <dbReference type="ARBA" id="ARBA00022723"/>
    </source>
</evidence>
<dbReference type="InterPro" id="IPR050556">
    <property type="entry name" value="Type_II_TA_system_RNase"/>
</dbReference>
<keyword evidence="6" id="KW-0460">Magnesium</keyword>
<evidence type="ECO:0000256" key="3">
    <source>
        <dbReference type="ARBA" id="ARBA00022722"/>
    </source>
</evidence>
<comment type="caution">
    <text evidence="9">The sequence shown here is derived from an EMBL/GenBank/DDBJ whole genome shotgun (WGS) entry which is preliminary data.</text>
</comment>
<keyword evidence="10" id="KW-1185">Reference proteome</keyword>
<proteinExistence type="inferred from homology"/>
<accession>A0ABT9CQK0</accession>
<dbReference type="InterPro" id="IPR002716">
    <property type="entry name" value="PIN_dom"/>
</dbReference>
<keyword evidence="5" id="KW-0378">Hydrolase</keyword>
<keyword evidence="2" id="KW-1277">Toxin-antitoxin system</keyword>
<protein>
    <submittedName>
        <fullName evidence="9">Type II toxin-antitoxin system VapC family toxin</fullName>
    </submittedName>
</protein>
<dbReference type="PANTHER" id="PTHR33653:SF1">
    <property type="entry name" value="RIBONUCLEASE VAPC2"/>
    <property type="match status" value="1"/>
</dbReference>
<dbReference type="Pfam" id="PF01850">
    <property type="entry name" value="PIN"/>
    <property type="match status" value="1"/>
</dbReference>
<keyword evidence="3" id="KW-0540">Nuclease</keyword>
<evidence type="ECO:0000313" key="9">
    <source>
        <dbReference type="EMBL" id="MDO7927761.1"/>
    </source>
</evidence>
<evidence type="ECO:0000256" key="7">
    <source>
        <dbReference type="ARBA" id="ARBA00038093"/>
    </source>
</evidence>